<evidence type="ECO:0000313" key="10">
    <source>
        <dbReference type="EMBL" id="TNN11994.1"/>
    </source>
</evidence>
<sequence>ISTEITMDNSISIYTANTQHQLKKPSFMNKLESSSSSLSPRNSSSPSTRNSPSLPHHFQTHHYCHLTTPNLFYSSQNTINPSSISSSSNLTNLFETPTVYSRNNVFDSINIRNSTFYELPSVQIPTLFSSTSFEVNPHTTTTSSIPTVTTITNSNGHGSVDSFNDLKNLYIKTMNTQYSGNDLMSSHSSTPLHTISYSNIVSSSPGNDDYSQLGSFHLHSQQNLLHQENRTSLAGNLPDDIKLVNHTNSSINHSYWANSKESQLAPIDRHIENTMSTTIMETNTNHKNKNMNYSLPNILKSGLYDLEQSGHSNKDGINHHQKYHYSKLLNLPVTEFVEYKNNKFKTNIVKQEFEVNLPSSSQSISSTSSSLSTTPSTMASTSVDSTIITTVDFLKQQLDQDKRLSPIHSHQNPSKLWSNSNNDLIKTEYSTTQHETSTQYPLYLGFSVSSNANSNDNTSIKPNENNASIDCDEKHFSNDAIGSNALRNPELISQQHLTNKHSEESPVNTLNDERSTYFDENIPLSQNHPHELDVTPYFNGSHHHHHYQQDYSQHMKFSSFLIPDYHEHIHRSDSNYHFSDDLKSHESDLMQMNKLNYSAIADTTNITVNNSSIISHDMFDKCSHESYMQSDNPYSVYTDNYSQMSNFPFDMHNVTSSTNFSNTSLTNANSNNRNDPRDFLSNLPLHNQLQSDHPECANMFMNTLNYRLSSNDLNDNYSSSLSPTSEVCLNNSDATTPSYKYSSTNLPMNSYDPMTFLQEINLSTTNSNHLDRIYPSTYNLLGQSNNFLMAAAAAAVASTANDMNLTAVNPVRRQRRERTTFTRHQLLMLEELYAKTRYPDVYVREELALKLRLPESRVQVWFKNRRAKGRNQQRQNSTIENNSTKTNMNVCQYENVK</sequence>
<dbReference type="PANTHER" id="PTHR45793">
    <property type="entry name" value="HOMEOBOX PROTEIN"/>
    <property type="match status" value="1"/>
</dbReference>
<evidence type="ECO:0000256" key="6">
    <source>
        <dbReference type="PROSITE-ProRule" id="PRU00108"/>
    </source>
</evidence>
<comment type="caution">
    <text evidence="10">The sequence shown here is derived from an EMBL/GenBank/DDBJ whole genome shotgun (WGS) entry which is preliminary data.</text>
</comment>
<feature type="compositionally biased region" description="Low complexity" evidence="8">
    <location>
        <begin position="33"/>
        <end position="55"/>
    </location>
</feature>
<evidence type="ECO:0000256" key="4">
    <source>
        <dbReference type="ARBA" id="ARBA00023155"/>
    </source>
</evidence>
<protein>
    <submittedName>
        <fullName evidence="10">Homeobox protein OTX1 B</fullName>
    </submittedName>
</protein>
<dbReference type="CDD" id="cd00086">
    <property type="entry name" value="homeodomain"/>
    <property type="match status" value="1"/>
</dbReference>
<dbReference type="Gene3D" id="1.10.10.60">
    <property type="entry name" value="Homeodomain-like"/>
    <property type="match status" value="1"/>
</dbReference>
<dbReference type="InterPro" id="IPR009057">
    <property type="entry name" value="Homeodomain-like_sf"/>
</dbReference>
<dbReference type="GO" id="GO:0000978">
    <property type="term" value="F:RNA polymerase II cis-regulatory region sequence-specific DNA binding"/>
    <property type="evidence" value="ECO:0007669"/>
    <property type="project" value="TreeGrafter"/>
</dbReference>
<keyword evidence="4 6" id="KW-0371">Homeobox</keyword>
<reference evidence="10 11" key="1">
    <citation type="submission" date="2019-03" db="EMBL/GenBank/DDBJ databases">
        <title>An improved genome assembly of the fluke Schistosoma japonicum.</title>
        <authorList>
            <person name="Hu W."/>
            <person name="Luo F."/>
            <person name="Yin M."/>
            <person name="Mo X."/>
            <person name="Sun C."/>
            <person name="Wu Q."/>
            <person name="Zhu B."/>
            <person name="Xiang M."/>
            <person name="Wang J."/>
            <person name="Wang Y."/>
            <person name="Zhang T."/>
            <person name="Xu B."/>
            <person name="Zheng H."/>
            <person name="Feng Z."/>
        </authorList>
    </citation>
    <scope>NUCLEOTIDE SEQUENCE [LARGE SCALE GENOMIC DNA]</scope>
    <source>
        <strain evidence="10">HuSjv2</strain>
        <tissue evidence="10">Worms</tissue>
    </source>
</reference>
<dbReference type="InterPro" id="IPR017970">
    <property type="entry name" value="Homeobox_CS"/>
</dbReference>
<gene>
    <name evidence="10" type="ORF">EWB00_004235</name>
</gene>
<dbReference type="FunFam" id="1.10.10.60:FF:000679">
    <property type="entry name" value="Homeobox protein aristaless"/>
    <property type="match status" value="1"/>
</dbReference>
<keyword evidence="5 6" id="KW-0539">Nucleus</keyword>
<feature type="region of interest" description="Disordered" evidence="8">
    <location>
        <begin position="28"/>
        <end position="58"/>
    </location>
</feature>
<evidence type="ECO:0000256" key="2">
    <source>
        <dbReference type="ARBA" id="ARBA00022473"/>
    </source>
</evidence>
<feature type="non-terminal residue" evidence="10">
    <location>
        <position position="1"/>
    </location>
</feature>
<keyword evidence="2" id="KW-0217">Developmental protein</keyword>
<name>A0A4Z2D682_SCHJA</name>
<dbReference type="SMART" id="SM00389">
    <property type="entry name" value="HOX"/>
    <property type="match status" value="1"/>
</dbReference>
<dbReference type="STRING" id="6182.A0A4Z2D682"/>
<comment type="subcellular location">
    <subcellularLocation>
        <location evidence="1 6 7">Nucleus</location>
    </subcellularLocation>
</comment>
<dbReference type="GO" id="GO:0005634">
    <property type="term" value="C:nucleus"/>
    <property type="evidence" value="ECO:0007669"/>
    <property type="project" value="UniProtKB-SubCell"/>
</dbReference>
<proteinExistence type="predicted"/>
<evidence type="ECO:0000256" key="8">
    <source>
        <dbReference type="SAM" id="MobiDB-lite"/>
    </source>
</evidence>
<feature type="domain" description="Homeobox" evidence="9">
    <location>
        <begin position="812"/>
        <end position="872"/>
    </location>
</feature>
<dbReference type="EMBL" id="SKCS01000280">
    <property type="protein sequence ID" value="TNN11994.1"/>
    <property type="molecule type" value="Genomic_DNA"/>
</dbReference>
<evidence type="ECO:0000256" key="3">
    <source>
        <dbReference type="ARBA" id="ARBA00023125"/>
    </source>
</evidence>
<evidence type="ECO:0000256" key="7">
    <source>
        <dbReference type="RuleBase" id="RU000682"/>
    </source>
</evidence>
<evidence type="ECO:0000256" key="1">
    <source>
        <dbReference type="ARBA" id="ARBA00004123"/>
    </source>
</evidence>
<evidence type="ECO:0000256" key="5">
    <source>
        <dbReference type="ARBA" id="ARBA00023242"/>
    </source>
</evidence>
<dbReference type="OrthoDB" id="6159439at2759"/>
<dbReference type="PROSITE" id="PS00027">
    <property type="entry name" value="HOMEOBOX_1"/>
    <property type="match status" value="1"/>
</dbReference>
<feature type="region of interest" description="Disordered" evidence="8">
    <location>
        <begin position="359"/>
        <end position="378"/>
    </location>
</feature>
<dbReference type="Pfam" id="PF00046">
    <property type="entry name" value="Homeodomain"/>
    <property type="match status" value="1"/>
</dbReference>
<feature type="DNA-binding region" description="Homeobox" evidence="6">
    <location>
        <begin position="814"/>
        <end position="873"/>
    </location>
</feature>
<dbReference type="GO" id="GO:0000981">
    <property type="term" value="F:DNA-binding transcription factor activity, RNA polymerase II-specific"/>
    <property type="evidence" value="ECO:0007669"/>
    <property type="project" value="InterPro"/>
</dbReference>
<evidence type="ECO:0000313" key="11">
    <source>
        <dbReference type="Proteomes" id="UP000311919"/>
    </source>
</evidence>
<evidence type="ECO:0000259" key="9">
    <source>
        <dbReference type="PROSITE" id="PS50071"/>
    </source>
</evidence>
<accession>A0A4Z2D682</accession>
<dbReference type="InterPro" id="IPR001356">
    <property type="entry name" value="HD"/>
</dbReference>
<keyword evidence="3 6" id="KW-0238">DNA-binding</keyword>
<dbReference type="SUPFAM" id="SSF46689">
    <property type="entry name" value="Homeodomain-like"/>
    <property type="match status" value="1"/>
</dbReference>
<keyword evidence="11" id="KW-1185">Reference proteome</keyword>
<dbReference type="AlphaFoldDB" id="A0A4Z2D682"/>
<dbReference type="Proteomes" id="UP000311919">
    <property type="component" value="Unassembled WGS sequence"/>
</dbReference>
<dbReference type="PROSITE" id="PS50071">
    <property type="entry name" value="HOMEOBOX_2"/>
    <property type="match status" value="1"/>
</dbReference>
<organism evidence="10 11">
    <name type="scientific">Schistosoma japonicum</name>
    <name type="common">Blood fluke</name>
    <dbReference type="NCBI Taxonomy" id="6182"/>
    <lineage>
        <taxon>Eukaryota</taxon>
        <taxon>Metazoa</taxon>
        <taxon>Spiralia</taxon>
        <taxon>Lophotrochozoa</taxon>
        <taxon>Platyhelminthes</taxon>
        <taxon>Trematoda</taxon>
        <taxon>Digenea</taxon>
        <taxon>Strigeidida</taxon>
        <taxon>Schistosomatoidea</taxon>
        <taxon>Schistosomatidae</taxon>
        <taxon>Schistosoma</taxon>
    </lineage>
</organism>
<dbReference type="PANTHER" id="PTHR45793:SF5">
    <property type="entry name" value="HOMEOTIC PROTEIN OCELLILESS"/>
    <property type="match status" value="1"/>
</dbReference>